<feature type="domain" description="SF4 helicase" evidence="1">
    <location>
        <begin position="292"/>
        <end position="564"/>
    </location>
</feature>
<dbReference type="SUPFAM" id="SSF52540">
    <property type="entry name" value="P-loop containing nucleoside triphosphate hydrolases"/>
    <property type="match status" value="1"/>
</dbReference>
<sequence>MSNFIEWNTLDLKKLSGKESIRCPKCDDVRTDKRDKSLKIDHNSGIGKCFYCEALTFRESNLDKIQTKYVYPSQEWKNYTKLSDKLVKWCWSERMISQTTLNHFGISEEEIYFPQVQKKQNAITFNYFEGETVVNKKYRGVIKQGNETKKVFTQHSGGKPIFYNINSIIGQKEVYIVEGEFDVLAMYEAGFKNVISLPNGANDNDDYWINSEKYLKEIEHFIIAVDNDDKGIDVRNKISHRLGRFRCTFIDWIGKDANDDLKTSKIKDSLSNEKRFPIGGTFNTLDLLDETLRLYNEGMPKTIFPKNEMFKGFEKDFSIMMGQLTVVTGIPSHGKSSFVDWYALNIANDYDYKLSIFSPEHNPLGLYNSKYASLTIGKPFFGQNRMSDTEVLEYTEWSKEKLYFTTSEENITPDWDWLLEKFKEQMFTFGINMFIIDAWNKVLMPKGFQGKDGIDQILTRITSFCIQYNVHIFLVAHPTKMKKHEKTGKYEIPDLYSVSGSSDFRNQTHNGLCVYREFGDDIEPGYTMVINLKTKYDFQGKITSSTKFNWNNDNRRFYVDGCLNSSYSLIRKKNNEVNEFDVFDTIQPNTDFDAPF</sequence>
<reference evidence="2" key="1">
    <citation type="submission" date="2020-04" db="EMBL/GenBank/DDBJ databases">
        <authorList>
            <person name="Chiriac C."/>
            <person name="Salcher M."/>
            <person name="Ghai R."/>
            <person name="Kavagutti S V."/>
        </authorList>
    </citation>
    <scope>NUCLEOTIDE SEQUENCE</scope>
</reference>
<dbReference type="SUPFAM" id="SSF56731">
    <property type="entry name" value="DNA primase core"/>
    <property type="match status" value="1"/>
</dbReference>
<dbReference type="EMBL" id="LR796606">
    <property type="protein sequence ID" value="CAB4153948.1"/>
    <property type="molecule type" value="Genomic_DNA"/>
</dbReference>
<gene>
    <name evidence="2" type="ORF">UFOVP627_56</name>
</gene>
<dbReference type="InterPro" id="IPR027032">
    <property type="entry name" value="Twinkle-like"/>
</dbReference>
<dbReference type="SMART" id="SM00493">
    <property type="entry name" value="TOPRIM"/>
    <property type="match status" value="1"/>
</dbReference>
<proteinExistence type="predicted"/>
<dbReference type="Gene3D" id="3.40.1360.10">
    <property type="match status" value="1"/>
</dbReference>
<dbReference type="GO" id="GO:0006260">
    <property type="term" value="P:DNA replication"/>
    <property type="evidence" value="ECO:0007669"/>
    <property type="project" value="InterPro"/>
</dbReference>
<accession>A0A6J5N546</accession>
<dbReference type="InterPro" id="IPR034154">
    <property type="entry name" value="TOPRIM_DnaG/twinkle"/>
</dbReference>
<dbReference type="InterPro" id="IPR027417">
    <property type="entry name" value="P-loop_NTPase"/>
</dbReference>
<evidence type="ECO:0000313" key="2">
    <source>
        <dbReference type="EMBL" id="CAB4153948.1"/>
    </source>
</evidence>
<dbReference type="Gene3D" id="3.40.50.300">
    <property type="entry name" value="P-loop containing nucleotide triphosphate hydrolases"/>
    <property type="match status" value="1"/>
</dbReference>
<dbReference type="PANTHER" id="PTHR12873:SF0">
    <property type="entry name" value="TWINKLE MTDNA HELICASE"/>
    <property type="match status" value="1"/>
</dbReference>
<organism evidence="2">
    <name type="scientific">uncultured Caudovirales phage</name>
    <dbReference type="NCBI Taxonomy" id="2100421"/>
    <lineage>
        <taxon>Viruses</taxon>
        <taxon>Duplodnaviria</taxon>
        <taxon>Heunggongvirae</taxon>
        <taxon>Uroviricota</taxon>
        <taxon>Caudoviricetes</taxon>
        <taxon>Peduoviridae</taxon>
        <taxon>Maltschvirus</taxon>
        <taxon>Maltschvirus maltsch</taxon>
    </lineage>
</organism>
<evidence type="ECO:0000259" key="1">
    <source>
        <dbReference type="PROSITE" id="PS51199"/>
    </source>
</evidence>
<dbReference type="Pfam" id="PF13662">
    <property type="entry name" value="Toprim_4"/>
    <property type="match status" value="1"/>
</dbReference>
<protein>
    <submittedName>
        <fullName evidence="2">Archaeal primase DnaG/twinkle, TOPRIM domain</fullName>
    </submittedName>
</protein>
<dbReference type="PANTHER" id="PTHR12873">
    <property type="entry name" value="T7-LIKE MITOCHONDRIAL DNA HELICASE"/>
    <property type="match status" value="1"/>
</dbReference>
<dbReference type="CDD" id="cd01029">
    <property type="entry name" value="TOPRIM_primases"/>
    <property type="match status" value="1"/>
</dbReference>
<dbReference type="PROSITE" id="PS51199">
    <property type="entry name" value="SF4_HELICASE"/>
    <property type="match status" value="1"/>
</dbReference>
<name>A0A6J5N546_9CAUD</name>
<dbReference type="InterPro" id="IPR007694">
    <property type="entry name" value="DNA_helicase_DnaB-like_C"/>
</dbReference>
<dbReference type="InterPro" id="IPR006171">
    <property type="entry name" value="TOPRIM_dom"/>
</dbReference>
<dbReference type="GO" id="GO:0005524">
    <property type="term" value="F:ATP binding"/>
    <property type="evidence" value="ECO:0007669"/>
    <property type="project" value="InterPro"/>
</dbReference>
<dbReference type="GO" id="GO:0003697">
    <property type="term" value="F:single-stranded DNA binding"/>
    <property type="evidence" value="ECO:0007669"/>
    <property type="project" value="InterPro"/>
</dbReference>
<dbReference type="GO" id="GO:0043139">
    <property type="term" value="F:5'-3' DNA helicase activity"/>
    <property type="evidence" value="ECO:0007669"/>
    <property type="project" value="InterPro"/>
</dbReference>